<evidence type="ECO:0000313" key="2">
    <source>
        <dbReference type="EMBL" id="MDP9764244.1"/>
    </source>
</evidence>
<reference evidence="2 3" key="1">
    <citation type="submission" date="2023-07" db="EMBL/GenBank/DDBJ databases">
        <title>Genomic Encyclopedia of Type Strains, Phase IV (KMG-IV): sequencing the most valuable type-strain genomes for metagenomic binning, comparative biology and taxonomic classification.</title>
        <authorList>
            <person name="Goeker M."/>
        </authorList>
    </citation>
    <scope>NUCLEOTIDE SEQUENCE [LARGE SCALE GENOMIC DNA]</scope>
    <source>
        <strain evidence="2 3">NIO-1023</strain>
    </source>
</reference>
<accession>A0ABT9MCL4</accession>
<dbReference type="RefSeq" id="WP_307465673.1">
    <property type="nucleotide sequence ID" value="NZ_JAURUR010000003.1"/>
</dbReference>
<sequence length="100" mass="11690">MFDEMGHVLLSPIFILESLWQAKKFAARRFARPLARLILVSLFVLAASMVLPHPWHHHVRTGLIGLIVLVTTLHFTVYMWRFMRQGGENGYYGTYAYRQK</sequence>
<evidence type="ECO:0000313" key="3">
    <source>
        <dbReference type="Proteomes" id="UP001232163"/>
    </source>
</evidence>
<name>A0ABT9MCL4_9DEIO</name>
<feature type="transmembrane region" description="Helical" evidence="1">
    <location>
        <begin position="61"/>
        <end position="80"/>
    </location>
</feature>
<dbReference type="Proteomes" id="UP001232163">
    <property type="component" value="Unassembled WGS sequence"/>
</dbReference>
<keyword evidence="1" id="KW-0812">Transmembrane</keyword>
<keyword evidence="1" id="KW-0472">Membrane</keyword>
<organism evidence="2 3">
    <name type="scientific">Deinococcus enclensis</name>
    <dbReference type="NCBI Taxonomy" id="1049582"/>
    <lineage>
        <taxon>Bacteria</taxon>
        <taxon>Thermotogati</taxon>
        <taxon>Deinococcota</taxon>
        <taxon>Deinococci</taxon>
        <taxon>Deinococcales</taxon>
        <taxon>Deinococcaceae</taxon>
        <taxon>Deinococcus</taxon>
    </lineage>
</organism>
<gene>
    <name evidence="2" type="ORF">QO006_001669</name>
</gene>
<comment type="caution">
    <text evidence="2">The sequence shown here is derived from an EMBL/GenBank/DDBJ whole genome shotgun (WGS) entry which is preliminary data.</text>
</comment>
<dbReference type="EMBL" id="JAURUR010000003">
    <property type="protein sequence ID" value="MDP9764244.1"/>
    <property type="molecule type" value="Genomic_DNA"/>
</dbReference>
<keyword evidence="1" id="KW-1133">Transmembrane helix</keyword>
<evidence type="ECO:0000256" key="1">
    <source>
        <dbReference type="SAM" id="Phobius"/>
    </source>
</evidence>
<protein>
    <submittedName>
        <fullName evidence="2">Uncharacterized protein</fullName>
    </submittedName>
</protein>
<keyword evidence="3" id="KW-1185">Reference proteome</keyword>
<feature type="transmembrane region" description="Helical" evidence="1">
    <location>
        <begin position="34"/>
        <end position="55"/>
    </location>
</feature>
<proteinExistence type="predicted"/>